<evidence type="ECO:0000313" key="4">
    <source>
        <dbReference type="Proteomes" id="UP000887226"/>
    </source>
</evidence>
<dbReference type="Pfam" id="PF14240">
    <property type="entry name" value="YHYH"/>
    <property type="match status" value="1"/>
</dbReference>
<sequence length="290" mass="31303">MVSSKLLLLSTVFSSAAYGSVLNRRQDANATDIPTNSTGNGTDTADGPTFELISDLCLTPDEWAGSNPTDYDGFYQCFERVEHENGTADIYFTGVPDSYINTTAYGPNDLCLLPQKYTLPKPVKSANNTKVPEFGAFGIALNGVKIFGAVEGTGENAVSGVGEIQVFCDGHPQPAGIYHYHHPDIACSAKKSDDLIAWAFDGFPIYGPLEGTKDEVDAILDECNGMDVPGSKYGYQYHARTRDQVDETATDNDGPDNSDNWKYFIGCYRGETYIAEEDAVDSDGICSVAA</sequence>
<keyword evidence="4" id="KW-1185">Reference proteome</keyword>
<dbReference type="Proteomes" id="UP000887226">
    <property type="component" value="Unassembled WGS sequence"/>
</dbReference>
<evidence type="ECO:0000259" key="2">
    <source>
        <dbReference type="Pfam" id="PF14240"/>
    </source>
</evidence>
<feature type="chain" id="PRO_5040221530" evidence="1">
    <location>
        <begin position="20"/>
        <end position="290"/>
    </location>
</feature>
<accession>A0A9P8CHM4</accession>
<feature type="domain" description="YHYH" evidence="2">
    <location>
        <begin position="119"/>
        <end position="209"/>
    </location>
</feature>
<name>A0A9P8CHM4_9HELO</name>
<dbReference type="AlphaFoldDB" id="A0A9P8CHM4"/>
<protein>
    <submittedName>
        <fullName evidence="3">YHYH protein-domain-containing protein</fullName>
    </submittedName>
</protein>
<comment type="caution">
    <text evidence="3">The sequence shown here is derived from an EMBL/GenBank/DDBJ whole genome shotgun (WGS) entry which is preliminary data.</text>
</comment>
<feature type="signal peptide" evidence="1">
    <location>
        <begin position="1"/>
        <end position="19"/>
    </location>
</feature>
<evidence type="ECO:0000256" key="1">
    <source>
        <dbReference type="SAM" id="SignalP"/>
    </source>
</evidence>
<evidence type="ECO:0000313" key="3">
    <source>
        <dbReference type="EMBL" id="KAG9247047.1"/>
    </source>
</evidence>
<dbReference type="OrthoDB" id="197925at2759"/>
<dbReference type="InterPro" id="IPR025924">
    <property type="entry name" value="YHYH_dom"/>
</dbReference>
<keyword evidence="1" id="KW-0732">Signal</keyword>
<reference evidence="3" key="1">
    <citation type="journal article" date="2021" name="IMA Fungus">
        <title>Genomic characterization of three marine fungi, including Emericellopsis atlantica sp. nov. with signatures of a generalist lifestyle and marine biomass degradation.</title>
        <authorList>
            <person name="Hagestad O.C."/>
            <person name="Hou L."/>
            <person name="Andersen J.H."/>
            <person name="Hansen E.H."/>
            <person name="Altermark B."/>
            <person name="Li C."/>
            <person name="Kuhnert E."/>
            <person name="Cox R.J."/>
            <person name="Crous P.W."/>
            <person name="Spatafora J.W."/>
            <person name="Lail K."/>
            <person name="Amirebrahimi M."/>
            <person name="Lipzen A."/>
            <person name="Pangilinan J."/>
            <person name="Andreopoulos W."/>
            <person name="Hayes R.D."/>
            <person name="Ng V."/>
            <person name="Grigoriev I.V."/>
            <person name="Jackson S.A."/>
            <person name="Sutton T.D.S."/>
            <person name="Dobson A.D.W."/>
            <person name="Rama T."/>
        </authorList>
    </citation>
    <scope>NUCLEOTIDE SEQUENCE</scope>
    <source>
        <strain evidence="3">TRa3180A</strain>
    </source>
</reference>
<dbReference type="EMBL" id="MU253784">
    <property type="protein sequence ID" value="KAG9247047.1"/>
    <property type="molecule type" value="Genomic_DNA"/>
</dbReference>
<proteinExistence type="predicted"/>
<organism evidence="3 4">
    <name type="scientific">Calycina marina</name>
    <dbReference type="NCBI Taxonomy" id="1763456"/>
    <lineage>
        <taxon>Eukaryota</taxon>
        <taxon>Fungi</taxon>
        <taxon>Dikarya</taxon>
        <taxon>Ascomycota</taxon>
        <taxon>Pezizomycotina</taxon>
        <taxon>Leotiomycetes</taxon>
        <taxon>Helotiales</taxon>
        <taxon>Pezizellaceae</taxon>
        <taxon>Calycina</taxon>
    </lineage>
</organism>
<gene>
    <name evidence="3" type="ORF">BJ878DRAFT_494445</name>
</gene>